<gene>
    <name evidence="4" type="ORF">IPH26_15985</name>
</gene>
<proteinExistence type="predicted"/>
<dbReference type="AlphaFoldDB" id="A0A9D7E7Q3"/>
<evidence type="ECO:0000313" key="4">
    <source>
        <dbReference type="EMBL" id="MBK6974375.1"/>
    </source>
</evidence>
<keyword evidence="2" id="KW-1133">Transmembrane helix</keyword>
<feature type="transmembrane region" description="Helical" evidence="2">
    <location>
        <begin position="20"/>
        <end position="40"/>
    </location>
</feature>
<keyword evidence="2" id="KW-0472">Membrane</keyword>
<feature type="domain" description="TonB C-terminal" evidence="3">
    <location>
        <begin position="168"/>
        <end position="234"/>
    </location>
</feature>
<evidence type="ECO:0000256" key="2">
    <source>
        <dbReference type="SAM" id="Phobius"/>
    </source>
</evidence>
<dbReference type="Proteomes" id="UP000807785">
    <property type="component" value="Unassembled WGS sequence"/>
</dbReference>
<dbReference type="Gene3D" id="3.30.1150.10">
    <property type="match status" value="1"/>
</dbReference>
<feature type="compositionally biased region" description="Pro residues" evidence="1">
    <location>
        <begin position="111"/>
        <end position="124"/>
    </location>
</feature>
<accession>A0A9D7E7Q3</accession>
<sequence length="260" mass="27661">MAGFCRHAVDDDSPAAKFCTLALCLMASGLLHGLVLVVPWSTLGPFSMSGPAAERRAGPASRSIVDRTPTRLRVDLAVPRLPLVVEPPKDEVARPALALPRSIPEVAPKSAPEPEPQLPAAPEQPEPDDAAAGDAEGRTLPLPQYFPAEKLTRQPELADEMGDSLQESLEAGFRGHVVIRLFIDQTGKADKVRVMESSLPIQIEGLVVKSFFHARYRPGEIDGQPVMSEMTVAVDLSAGPELFQPASPVDVTVGAGTGKP</sequence>
<name>A0A9D7E7Q3_9PROT</name>
<reference evidence="4" key="1">
    <citation type="submission" date="2020-10" db="EMBL/GenBank/DDBJ databases">
        <title>Connecting structure to function with the recovery of over 1000 high-quality activated sludge metagenome-assembled genomes encoding full-length rRNA genes using long-read sequencing.</title>
        <authorList>
            <person name="Singleton C.M."/>
            <person name="Petriglieri F."/>
            <person name="Kristensen J.M."/>
            <person name="Kirkegaard R.H."/>
            <person name="Michaelsen T.Y."/>
            <person name="Andersen M.H."/>
            <person name="Karst S.M."/>
            <person name="Dueholm M.S."/>
            <person name="Nielsen P.H."/>
            <person name="Albertsen M."/>
        </authorList>
    </citation>
    <scope>NUCLEOTIDE SEQUENCE</scope>
    <source>
        <strain evidence="4">Bjer_18-Q3-R1-45_BAT3C.347</strain>
    </source>
</reference>
<dbReference type="Pfam" id="PF03544">
    <property type="entry name" value="TonB_C"/>
    <property type="match status" value="1"/>
</dbReference>
<evidence type="ECO:0000259" key="3">
    <source>
        <dbReference type="Pfam" id="PF03544"/>
    </source>
</evidence>
<dbReference type="InterPro" id="IPR037682">
    <property type="entry name" value="TonB_C"/>
</dbReference>
<dbReference type="EMBL" id="JADJEV010000004">
    <property type="protein sequence ID" value="MBK6974375.1"/>
    <property type="molecule type" value="Genomic_DNA"/>
</dbReference>
<protein>
    <submittedName>
        <fullName evidence="4">Energy transducer TonB</fullName>
    </submittedName>
</protein>
<comment type="caution">
    <text evidence="4">The sequence shown here is derived from an EMBL/GenBank/DDBJ whole genome shotgun (WGS) entry which is preliminary data.</text>
</comment>
<evidence type="ECO:0000313" key="5">
    <source>
        <dbReference type="Proteomes" id="UP000807785"/>
    </source>
</evidence>
<feature type="region of interest" description="Disordered" evidence="1">
    <location>
        <begin position="105"/>
        <end position="147"/>
    </location>
</feature>
<keyword evidence="2" id="KW-0812">Transmembrane</keyword>
<evidence type="ECO:0000256" key="1">
    <source>
        <dbReference type="SAM" id="MobiDB-lite"/>
    </source>
</evidence>
<dbReference type="GO" id="GO:0055085">
    <property type="term" value="P:transmembrane transport"/>
    <property type="evidence" value="ECO:0007669"/>
    <property type="project" value="InterPro"/>
</dbReference>
<organism evidence="4 5">
    <name type="scientific">Candidatus Methylophosphatis roskildensis</name>
    <dbReference type="NCBI Taxonomy" id="2899263"/>
    <lineage>
        <taxon>Bacteria</taxon>
        <taxon>Pseudomonadati</taxon>
        <taxon>Pseudomonadota</taxon>
        <taxon>Betaproteobacteria</taxon>
        <taxon>Nitrosomonadales</taxon>
        <taxon>Sterolibacteriaceae</taxon>
        <taxon>Candidatus Methylophosphatis</taxon>
    </lineage>
</organism>
<dbReference type="SUPFAM" id="SSF74653">
    <property type="entry name" value="TolA/TonB C-terminal domain"/>
    <property type="match status" value="1"/>
</dbReference>